<feature type="transmembrane region" description="Helical" evidence="6">
    <location>
        <begin position="370"/>
        <end position="389"/>
    </location>
</feature>
<comment type="subcellular location">
    <subcellularLocation>
        <location evidence="1">Cell membrane</location>
        <topology evidence="1">Multi-pass membrane protein</topology>
    </subcellularLocation>
</comment>
<comment type="caution">
    <text evidence="7">The sequence shown here is derived from an EMBL/GenBank/DDBJ whole genome shotgun (WGS) entry which is preliminary data.</text>
</comment>
<dbReference type="Pfam" id="PF01943">
    <property type="entry name" value="Polysacc_synt"/>
    <property type="match status" value="1"/>
</dbReference>
<evidence type="ECO:0000256" key="2">
    <source>
        <dbReference type="ARBA" id="ARBA00022475"/>
    </source>
</evidence>
<sequence length="517" mass="56798">MQDLKVIARGAGFVFIGFFVSKLLSYFYRVLLARFLGPEELGIFSMGLAVVGIVTVFGAVGLYQGVLHFVAVYESRGEKEKVRGAVLGSLKMQLATSLVAMAAMLLIAEPVAMLAFQQPSLTLVLQLLALTIPLQVITSNFMILTQAFKKIEYKVLVRHIIENLAKLALTFWLVFLGFGAAGASLALALAGAFALAVSFFFIQKKVYRVFSPGEKAVYNWRELFGYSWPLFAVGFFMLIMGNIDTISLGILNTAFNTGIYNVATPTARFLEMPSFAFLSLFLPVATGLYATRKMDDLGKAYKAVTRWIFSLTLPCALFAVLFAREILSIMFGPVYAEGAAALAILSLGFFVFYSLDTVRSMLQPIAKTRLVLYNTIAAAVLNVILNVLLIPSLGIVGAALATTTSYFFWSLLAFFEVYSAIKIHPFSRAYWKPTLASFIAILLFFALKSSIPAIDLFQFPLKVVLLLAFGAAFLAVYAVLFIAFRGLQPEDIEILKAIEAKTGVKAGFARNIIKRFI</sequence>
<evidence type="ECO:0000313" key="8">
    <source>
        <dbReference type="Proteomes" id="UP000809243"/>
    </source>
</evidence>
<gene>
    <name evidence="7" type="ORF">JW744_01055</name>
</gene>
<evidence type="ECO:0000256" key="1">
    <source>
        <dbReference type="ARBA" id="ARBA00004651"/>
    </source>
</evidence>
<keyword evidence="2" id="KW-1003">Cell membrane</keyword>
<feature type="transmembrane region" description="Helical" evidence="6">
    <location>
        <begin position="303"/>
        <end position="323"/>
    </location>
</feature>
<feature type="transmembrane region" description="Helical" evidence="6">
    <location>
        <begin position="94"/>
        <end position="117"/>
    </location>
</feature>
<feature type="transmembrane region" description="Helical" evidence="6">
    <location>
        <begin position="7"/>
        <end position="28"/>
    </location>
</feature>
<dbReference type="InterPro" id="IPR002797">
    <property type="entry name" value="Polysacc_synth"/>
</dbReference>
<evidence type="ECO:0000256" key="4">
    <source>
        <dbReference type="ARBA" id="ARBA00022989"/>
    </source>
</evidence>
<dbReference type="CDD" id="cd13128">
    <property type="entry name" value="MATE_Wzx_like"/>
    <property type="match status" value="1"/>
</dbReference>
<feature type="transmembrane region" description="Helical" evidence="6">
    <location>
        <begin position="181"/>
        <end position="202"/>
    </location>
</feature>
<keyword evidence="5 6" id="KW-0472">Membrane</keyword>
<proteinExistence type="predicted"/>
<feature type="transmembrane region" description="Helical" evidence="6">
    <location>
        <begin position="48"/>
        <end position="73"/>
    </location>
</feature>
<organism evidence="7 8">
    <name type="scientific">Candidatus Iainarchaeum sp</name>
    <dbReference type="NCBI Taxonomy" id="3101447"/>
    <lineage>
        <taxon>Archaea</taxon>
        <taxon>Candidatus Iainarchaeota</taxon>
        <taxon>Candidatus Iainarchaeia</taxon>
        <taxon>Candidatus Iainarchaeales</taxon>
        <taxon>Candidatus Iainarchaeaceae</taxon>
        <taxon>Candidatus Iainarchaeum</taxon>
    </lineage>
</organism>
<keyword evidence="3 6" id="KW-0812">Transmembrane</keyword>
<feature type="transmembrane region" description="Helical" evidence="6">
    <location>
        <begin position="223"/>
        <end position="243"/>
    </location>
</feature>
<dbReference type="AlphaFoldDB" id="A0A939C4B8"/>
<feature type="transmembrane region" description="Helical" evidence="6">
    <location>
        <begin position="335"/>
        <end position="358"/>
    </location>
</feature>
<dbReference type="PANTHER" id="PTHR30250:SF27">
    <property type="entry name" value="POLYSACCHARIDE BIOSYNTHESIS PROTEIN"/>
    <property type="match status" value="1"/>
</dbReference>
<protein>
    <submittedName>
        <fullName evidence="7">Flippase</fullName>
    </submittedName>
</protein>
<feature type="transmembrane region" description="Helical" evidence="6">
    <location>
        <begin position="430"/>
        <end position="451"/>
    </location>
</feature>
<evidence type="ECO:0000313" key="7">
    <source>
        <dbReference type="EMBL" id="MBN2067036.1"/>
    </source>
</evidence>
<dbReference type="GO" id="GO:0005886">
    <property type="term" value="C:plasma membrane"/>
    <property type="evidence" value="ECO:0007669"/>
    <property type="project" value="UniProtKB-SubCell"/>
</dbReference>
<dbReference type="PANTHER" id="PTHR30250">
    <property type="entry name" value="PST FAMILY PREDICTED COLANIC ACID TRANSPORTER"/>
    <property type="match status" value="1"/>
</dbReference>
<dbReference type="EMBL" id="JAFGDB010000017">
    <property type="protein sequence ID" value="MBN2067036.1"/>
    <property type="molecule type" value="Genomic_DNA"/>
</dbReference>
<feature type="transmembrane region" description="Helical" evidence="6">
    <location>
        <begin position="274"/>
        <end position="291"/>
    </location>
</feature>
<evidence type="ECO:0000256" key="5">
    <source>
        <dbReference type="ARBA" id="ARBA00023136"/>
    </source>
</evidence>
<reference evidence="7" key="1">
    <citation type="submission" date="2021-01" db="EMBL/GenBank/DDBJ databases">
        <title>Active Sulfur Cycling in an Early Earth Analoge.</title>
        <authorList>
            <person name="Hahn C.R."/>
            <person name="Youssef N.H."/>
            <person name="Elshahed M."/>
        </authorList>
    </citation>
    <scope>NUCLEOTIDE SEQUENCE</scope>
    <source>
        <strain evidence="7">Zod_Metabat.1151</strain>
    </source>
</reference>
<evidence type="ECO:0000256" key="3">
    <source>
        <dbReference type="ARBA" id="ARBA00022692"/>
    </source>
</evidence>
<dbReference type="Proteomes" id="UP000809243">
    <property type="component" value="Unassembled WGS sequence"/>
</dbReference>
<name>A0A939C4B8_9ARCH</name>
<feature type="transmembrane region" description="Helical" evidence="6">
    <location>
        <begin position="463"/>
        <end position="484"/>
    </location>
</feature>
<accession>A0A939C4B8</accession>
<dbReference type="InterPro" id="IPR050833">
    <property type="entry name" value="Poly_Biosynth_Transport"/>
</dbReference>
<evidence type="ECO:0000256" key="6">
    <source>
        <dbReference type="SAM" id="Phobius"/>
    </source>
</evidence>
<feature type="transmembrane region" description="Helical" evidence="6">
    <location>
        <begin position="123"/>
        <end position="143"/>
    </location>
</feature>
<feature type="transmembrane region" description="Helical" evidence="6">
    <location>
        <begin position="155"/>
        <end position="175"/>
    </location>
</feature>
<keyword evidence="4 6" id="KW-1133">Transmembrane helix</keyword>
<feature type="transmembrane region" description="Helical" evidence="6">
    <location>
        <begin position="395"/>
        <end position="418"/>
    </location>
</feature>